<dbReference type="AlphaFoldDB" id="A0A9P7PY12"/>
<dbReference type="Pfam" id="PF03109">
    <property type="entry name" value="ABC1"/>
    <property type="match status" value="1"/>
</dbReference>
<protein>
    <recommendedName>
        <fullName evidence="2">ABC1 atypical kinase-like domain-containing protein</fullName>
    </recommendedName>
</protein>
<accession>A0A9P7PY12</accession>
<feature type="region of interest" description="Disordered" evidence="1">
    <location>
        <begin position="1"/>
        <end position="78"/>
    </location>
</feature>
<keyword evidence="4" id="KW-1185">Reference proteome</keyword>
<dbReference type="Gene3D" id="1.10.510.10">
    <property type="entry name" value="Transferase(Phosphotransferase) domain 1"/>
    <property type="match status" value="1"/>
</dbReference>
<organism evidence="3 4">
    <name type="scientific">Claviceps humidiphila</name>
    <dbReference type="NCBI Taxonomy" id="1294629"/>
    <lineage>
        <taxon>Eukaryota</taxon>
        <taxon>Fungi</taxon>
        <taxon>Dikarya</taxon>
        <taxon>Ascomycota</taxon>
        <taxon>Pezizomycotina</taxon>
        <taxon>Sordariomycetes</taxon>
        <taxon>Hypocreomycetidae</taxon>
        <taxon>Hypocreales</taxon>
        <taxon>Clavicipitaceae</taxon>
        <taxon>Claviceps</taxon>
    </lineage>
</organism>
<dbReference type="SUPFAM" id="SSF56112">
    <property type="entry name" value="Protein kinase-like (PK-like)"/>
    <property type="match status" value="1"/>
</dbReference>
<proteinExistence type="predicted"/>
<reference evidence="3 4" key="1">
    <citation type="journal article" date="2020" name="bioRxiv">
        <title>Whole genome comparisons of ergot fungi reveals the divergence and evolution of species within the genus Claviceps are the result of varying mechanisms driving genome evolution and host range expansion.</title>
        <authorList>
            <person name="Wyka S.A."/>
            <person name="Mondo S.J."/>
            <person name="Liu M."/>
            <person name="Dettman J."/>
            <person name="Nalam V."/>
            <person name="Broders K.D."/>
        </authorList>
    </citation>
    <scope>NUCLEOTIDE SEQUENCE [LARGE SCALE GENOMIC DNA]</scope>
    <source>
        <strain evidence="3 4">LM576</strain>
    </source>
</reference>
<dbReference type="InterPro" id="IPR004147">
    <property type="entry name" value="ABC1_dom"/>
</dbReference>
<dbReference type="EMBL" id="SRQM01000813">
    <property type="protein sequence ID" value="KAG6105568.1"/>
    <property type="molecule type" value="Genomic_DNA"/>
</dbReference>
<evidence type="ECO:0000256" key="1">
    <source>
        <dbReference type="SAM" id="MobiDB-lite"/>
    </source>
</evidence>
<sequence>MALTKRRKPLQERRMRVFRTLSKWGMPPKLPSHEHENPSSISSGPRAEEFDARGQGQCKQNEQTAITDQKGGGNQDSAPDLPYCTQKCLLGLVQGEYVDPKCPNVMLHCQSEADDADQPKRHPVDHAEWLRLLREQFKQCLDVGITYQGVVGAVGALFKVTLLAYGYTFVSKGTVAGHIEHLEHEARVYERLKPIQGEYVPVFLGAIDLCTMNKDYWIYSETYVVHMMFLSWAGIHLDLDRMDQLGILHKVAWVDQGISAIDAVLHQGVFHQDMRWGNILYSPETKGIMLIDFERADVLGGPSPPQNERPRWCDVNDSEEDSDSDFFTDEQRAFQEVEGVVILIKYVLNVDE</sequence>
<name>A0A9P7PY12_9HYPO</name>
<gene>
    <name evidence="3" type="ORF">E4U13_007828</name>
</gene>
<evidence type="ECO:0000313" key="4">
    <source>
        <dbReference type="Proteomes" id="UP000732380"/>
    </source>
</evidence>
<dbReference type="InterPro" id="IPR011009">
    <property type="entry name" value="Kinase-like_dom_sf"/>
</dbReference>
<evidence type="ECO:0000313" key="3">
    <source>
        <dbReference type="EMBL" id="KAG6105568.1"/>
    </source>
</evidence>
<feature type="region of interest" description="Disordered" evidence="1">
    <location>
        <begin position="301"/>
        <end position="324"/>
    </location>
</feature>
<feature type="domain" description="ABC1 atypical kinase-like" evidence="2">
    <location>
        <begin position="216"/>
        <end position="293"/>
    </location>
</feature>
<dbReference type="Proteomes" id="UP000732380">
    <property type="component" value="Unassembled WGS sequence"/>
</dbReference>
<evidence type="ECO:0000259" key="2">
    <source>
        <dbReference type="Pfam" id="PF03109"/>
    </source>
</evidence>
<comment type="caution">
    <text evidence="3">The sequence shown here is derived from an EMBL/GenBank/DDBJ whole genome shotgun (WGS) entry which is preliminary data.</text>
</comment>
<feature type="compositionally biased region" description="Polar residues" evidence="1">
    <location>
        <begin position="57"/>
        <end position="67"/>
    </location>
</feature>